<evidence type="ECO:0000313" key="2">
    <source>
        <dbReference type="Proteomes" id="UP000824881"/>
    </source>
</evidence>
<comment type="caution">
    <text evidence="1">The sequence shown here is derived from an EMBL/GenBank/DDBJ whole genome shotgun (WGS) entry which is preliminary data.</text>
</comment>
<dbReference type="EMBL" id="WQMT02000001">
    <property type="protein sequence ID" value="KAG9227122.1"/>
    <property type="molecule type" value="Genomic_DNA"/>
</dbReference>
<protein>
    <submittedName>
        <fullName evidence="1">Uncharacterized protein</fullName>
    </submittedName>
</protein>
<gene>
    <name evidence="1" type="ORF">CCMSSC00406_0009654</name>
</gene>
<name>A0ACB7J956_PLECO</name>
<dbReference type="Proteomes" id="UP000824881">
    <property type="component" value="Unassembled WGS sequence"/>
</dbReference>
<proteinExistence type="predicted"/>
<reference evidence="1 2" key="1">
    <citation type="journal article" date="2021" name="Appl. Environ. Microbiol.">
        <title>Genetic linkage and physical mapping for an oyster mushroom Pleurotus cornucopiae and QTL analysis for the trait cap color.</title>
        <authorList>
            <person name="Zhang Y."/>
            <person name="Gao W."/>
            <person name="Sonnenberg A."/>
            <person name="Chen Q."/>
            <person name="Zhang J."/>
            <person name="Huang C."/>
        </authorList>
    </citation>
    <scope>NUCLEOTIDE SEQUENCE [LARGE SCALE GENOMIC DNA]</scope>
    <source>
        <strain evidence="1">CCMSSC00406</strain>
    </source>
</reference>
<keyword evidence="2" id="KW-1185">Reference proteome</keyword>
<accession>A0ACB7J956</accession>
<organism evidence="1 2">
    <name type="scientific">Pleurotus cornucopiae</name>
    <name type="common">Cornucopia mushroom</name>
    <dbReference type="NCBI Taxonomy" id="5321"/>
    <lineage>
        <taxon>Eukaryota</taxon>
        <taxon>Fungi</taxon>
        <taxon>Dikarya</taxon>
        <taxon>Basidiomycota</taxon>
        <taxon>Agaricomycotina</taxon>
        <taxon>Agaricomycetes</taxon>
        <taxon>Agaricomycetidae</taxon>
        <taxon>Agaricales</taxon>
        <taxon>Pleurotineae</taxon>
        <taxon>Pleurotaceae</taxon>
        <taxon>Pleurotus</taxon>
    </lineage>
</organism>
<evidence type="ECO:0000313" key="1">
    <source>
        <dbReference type="EMBL" id="KAG9227122.1"/>
    </source>
</evidence>
<sequence length="1537" mass="170080">MNHPDLSTIGNFAANSQRDILIATVAYWPQNHWGFLLITISGGRVQAKWGDGLHQKIPSLLGKGIRAWSNHYLPQHFVTVDSGFPCAKQQDGYSCGFIAVNAIKHHVLGGPPWTRTSREDCRIDDFLSCMEFCMDDRAVDAPLIPPSLTVPESTSSLPPPVMPPQAASSQHGSSEIVMAPSPIMSPVSPPRPAVKRPRRGSKLVTTPSPVSSPVSPPRPVVKRPRRGSKLNINVIRFTTPIVARGSTLLEDNASFASVDDHLDIELPQEKPRSKLSKSALSKARNNAAIANGSLTKNTKRWGAYVKKLQALDEHVEVYENNPRRIRDVRCSSCATIVVQSEAYNISRFKQHIAKCKARESKLHVQSITSMFTLHLGPHSSTEPKPKPKPAALVKRPCSGLTDAHDDRISAYTSRTEVRYAGGQSRAALANQYFGQTFDQLSEQQKGEVDLHYRASCQWELDHDDQRVFSRKCLDIVQCKSDAEELQACTECLHLLTLHGFQVSISRKGAANENRKYIPSRYQNVVTGKMYATNLGLGEFVQETSSKKGDFLLDFTAALSSGVFDSNPSFIQLLQVMLSRENRRIQGRGLQNMRYAGDFDQFCHEIQCVRPEAYRLFASQFGGRSERSMLKIRSSKPKMTIGISDATLERAIKYLNDYGYPHDAPLACAVDDTKLHPSLRPYYDQSKKTWFLLGSTGDPLIIANPEQLAELIEQASGDLATKLRLWTLIIPLPNVPPLIMAILAISESNSAPDLATVEKKLLKLLLIDSTVPINVVSLGSDGTVVERKARRLLIQSGFATVEYAYIPHPNPGTPPLKIEVLRIGAHRLAIIQDSKHFRKTCRNNIFTGAKQLVLGNHLVYYEQVRSMVFNQDYSPLYVRDVEKLDRQDDRAAARLFSAENIKHAIECGHSGLAIFLYIFGEACDAYQSRTIDHAERVRLVLLAHFFKALWKSFLVENGYPLSRHFISQEADDISDILVNGLLALIVIHRDHLSSPFPLLPWMHGSEANEHVFGLLRSMLPEFTVVHTLQLIPKLDIRLMGACKRAINTSGLQQGGAGYAHTHFDGSGANLASLASFPTQEAFDRIAGTAWIEANTIWEVLGYFRVSTSPSLSTMPVADLDVDIDDDADELIVGEEPDADITSDQQVLDQALHAASFASVPPSERPELPEGVQEILNECGLAAAALNMRELASFDNLPDQDPNSLAEIQAALKPILATISALGPAGQAAIDELLKQALAQPTVPPIAEEAEEHTSSLSRISQYDLTVLIDERRAHQSKETTDACRPFKRSSHTVNDEPEAEEITQSPRQLLARKIHETLKVSGINIKGETSGLARQFRWTKQASGMAFPEKSLTGNAANARKAAGTRANALIKSRKAIFATLPLTDSLATANINEIFQLSSGVFGIVLYEKKLMVGKVITFYEKGGEKGSRHAWVSNTSSVGAVSWISMQLWMPQTSPNSFRSATRTSLLKYGLVHSKGFLYALKTNMIIHRDDRMMKLDATVYNEVFRPLNIKEGLVVEAVKKLMGRKHSEELNDGED</sequence>